<organism evidence="2 3">
    <name type="scientific">Lentinula raphanica</name>
    <dbReference type="NCBI Taxonomy" id="153919"/>
    <lineage>
        <taxon>Eukaryota</taxon>
        <taxon>Fungi</taxon>
        <taxon>Dikarya</taxon>
        <taxon>Basidiomycota</taxon>
        <taxon>Agaricomycotina</taxon>
        <taxon>Agaricomycetes</taxon>
        <taxon>Agaricomycetidae</taxon>
        <taxon>Agaricales</taxon>
        <taxon>Marasmiineae</taxon>
        <taxon>Omphalotaceae</taxon>
        <taxon>Lentinula</taxon>
    </lineage>
</organism>
<sequence length="341" mass="38471">MSAIPFVLCDDPISFYTALHVLQSSSAIVLDCEGLNLGTQHGQLSLLSLRPLFPSPSTPSQNYIFDFLTLPNTLLPPLFTLLSSPSILKIVFDGRMDFSALYHGYSIELVNVLDLQLVDVASRFMRGERADCRGKHRKRLGGCFGYGVVGRERAVFEKVHVLNGLGQCLVEHGCVRGRTEGKKQVDHDIWTTRPLPLQHLQYAAHDVELIHILHGHFSNENYIVPHLSVLLYQSKLYVSLWSDAPPVPGDDYRSHPLLPLEIISAQSPTIDGLLKSTTPSVMCKGCLRSLTLGSFPVVNTRDGVISEFCIVCYVLPIYLEMKRMRRERIERDKEERERKRM</sequence>
<dbReference type="EMBL" id="MU806680">
    <property type="protein sequence ID" value="KAJ3833516.1"/>
    <property type="molecule type" value="Genomic_DNA"/>
</dbReference>
<dbReference type="GO" id="GO:0003676">
    <property type="term" value="F:nucleic acid binding"/>
    <property type="evidence" value="ECO:0007669"/>
    <property type="project" value="InterPro"/>
</dbReference>
<dbReference type="Gene3D" id="3.30.420.10">
    <property type="entry name" value="Ribonuclease H-like superfamily/Ribonuclease H"/>
    <property type="match status" value="1"/>
</dbReference>
<dbReference type="Pfam" id="PF01612">
    <property type="entry name" value="DNA_pol_A_exo1"/>
    <property type="match status" value="1"/>
</dbReference>
<evidence type="ECO:0000259" key="1">
    <source>
        <dbReference type="Pfam" id="PF01612"/>
    </source>
</evidence>
<dbReference type="InterPro" id="IPR036397">
    <property type="entry name" value="RNaseH_sf"/>
</dbReference>
<protein>
    <submittedName>
        <fullName evidence="2">Ribonuclease H-like domain-containing protein</fullName>
    </submittedName>
</protein>
<accession>A0AA38NZK9</accession>
<dbReference type="GO" id="GO:1990923">
    <property type="term" value="C:PET complex"/>
    <property type="evidence" value="ECO:0007669"/>
    <property type="project" value="TreeGrafter"/>
</dbReference>
<evidence type="ECO:0000313" key="3">
    <source>
        <dbReference type="Proteomes" id="UP001163846"/>
    </source>
</evidence>
<name>A0AA38NZK9_9AGAR</name>
<keyword evidence="3" id="KW-1185">Reference proteome</keyword>
<dbReference type="PANTHER" id="PTHR46628">
    <property type="entry name" value="PIRNA BIOGENESIS PROTEIN EXD1"/>
    <property type="match status" value="1"/>
</dbReference>
<proteinExistence type="predicted"/>
<dbReference type="InterPro" id="IPR002562">
    <property type="entry name" value="3'-5'_exonuclease_dom"/>
</dbReference>
<comment type="caution">
    <text evidence="2">The sequence shown here is derived from an EMBL/GenBank/DDBJ whole genome shotgun (WGS) entry which is preliminary data.</text>
</comment>
<dbReference type="Proteomes" id="UP001163846">
    <property type="component" value="Unassembled WGS sequence"/>
</dbReference>
<dbReference type="GO" id="GO:0006139">
    <property type="term" value="P:nucleobase-containing compound metabolic process"/>
    <property type="evidence" value="ECO:0007669"/>
    <property type="project" value="InterPro"/>
</dbReference>
<dbReference type="InterPro" id="IPR012337">
    <property type="entry name" value="RNaseH-like_sf"/>
</dbReference>
<dbReference type="InterPro" id="IPR052144">
    <property type="entry name" value="piRNA_biogenesis_EXD1"/>
</dbReference>
<evidence type="ECO:0000313" key="2">
    <source>
        <dbReference type="EMBL" id="KAJ3833516.1"/>
    </source>
</evidence>
<dbReference type="GO" id="GO:0008408">
    <property type="term" value="F:3'-5' exonuclease activity"/>
    <property type="evidence" value="ECO:0007669"/>
    <property type="project" value="InterPro"/>
</dbReference>
<dbReference type="PANTHER" id="PTHR46628:SF1">
    <property type="entry name" value="PIRNA BIOGENESIS PROTEIN EXD1"/>
    <property type="match status" value="1"/>
</dbReference>
<dbReference type="AlphaFoldDB" id="A0AA38NZK9"/>
<feature type="domain" description="3'-5' exonuclease" evidence="1">
    <location>
        <begin position="18"/>
        <end position="220"/>
    </location>
</feature>
<gene>
    <name evidence="2" type="ORF">F5878DRAFT_632630</name>
</gene>
<reference evidence="2" key="1">
    <citation type="submission" date="2022-08" db="EMBL/GenBank/DDBJ databases">
        <authorList>
            <consortium name="DOE Joint Genome Institute"/>
            <person name="Min B."/>
            <person name="Riley R."/>
            <person name="Sierra-Patev S."/>
            <person name="Naranjo-Ortiz M."/>
            <person name="Looney B."/>
            <person name="Konkel Z."/>
            <person name="Slot J.C."/>
            <person name="Sakamoto Y."/>
            <person name="Steenwyk J.L."/>
            <person name="Rokas A."/>
            <person name="Carro J."/>
            <person name="Camarero S."/>
            <person name="Ferreira P."/>
            <person name="Molpeceres G."/>
            <person name="Ruiz-Duenas F.J."/>
            <person name="Serrano A."/>
            <person name="Henrissat B."/>
            <person name="Drula E."/>
            <person name="Hughes K.W."/>
            <person name="Mata J.L."/>
            <person name="Ishikawa N.K."/>
            <person name="Vargas-Isla R."/>
            <person name="Ushijima S."/>
            <person name="Smith C.A."/>
            <person name="Ahrendt S."/>
            <person name="Andreopoulos W."/>
            <person name="He G."/>
            <person name="Labutti K."/>
            <person name="Lipzen A."/>
            <person name="Ng V."/>
            <person name="Sandor L."/>
            <person name="Barry K."/>
            <person name="Martinez A.T."/>
            <person name="Xiao Y."/>
            <person name="Gibbons J.G."/>
            <person name="Terashima K."/>
            <person name="Hibbett D.S."/>
            <person name="Grigoriev I.V."/>
        </authorList>
    </citation>
    <scope>NUCLEOTIDE SEQUENCE</scope>
    <source>
        <strain evidence="2">TFB9207</strain>
    </source>
</reference>
<dbReference type="SUPFAM" id="SSF53098">
    <property type="entry name" value="Ribonuclease H-like"/>
    <property type="match status" value="1"/>
</dbReference>